<dbReference type="SUPFAM" id="SSF51735">
    <property type="entry name" value="NAD(P)-binding Rossmann-fold domains"/>
    <property type="match status" value="1"/>
</dbReference>
<dbReference type="Proteomes" id="UP000309676">
    <property type="component" value="Unassembled WGS sequence"/>
</dbReference>
<feature type="domain" description="GFO/IDH/MocA-like oxidoreductase" evidence="2">
    <location>
        <begin position="156"/>
        <end position="226"/>
    </location>
</feature>
<proteinExistence type="predicted"/>
<dbReference type="PANTHER" id="PTHR43377">
    <property type="entry name" value="BILIVERDIN REDUCTASE A"/>
    <property type="match status" value="1"/>
</dbReference>
<dbReference type="InterPro" id="IPR051450">
    <property type="entry name" value="Gfo/Idh/MocA_Oxidoreductases"/>
</dbReference>
<dbReference type="InterPro" id="IPR000683">
    <property type="entry name" value="Gfo/Idh/MocA-like_OxRdtase_N"/>
</dbReference>
<evidence type="ECO:0000259" key="2">
    <source>
        <dbReference type="Pfam" id="PF22725"/>
    </source>
</evidence>
<comment type="caution">
    <text evidence="3">The sequence shown here is derived from an EMBL/GenBank/DDBJ whole genome shotgun (WGS) entry which is preliminary data.</text>
</comment>
<keyword evidence="4" id="KW-1185">Reference proteome</keyword>
<name>A0A5R9GHC2_9BACL</name>
<dbReference type="InterPro" id="IPR036291">
    <property type="entry name" value="NAD(P)-bd_dom_sf"/>
</dbReference>
<dbReference type="Gene3D" id="3.30.360.10">
    <property type="entry name" value="Dihydrodipicolinate Reductase, domain 2"/>
    <property type="match status" value="1"/>
</dbReference>
<feature type="domain" description="Gfo/Idh/MocA-like oxidoreductase N-terminal" evidence="1">
    <location>
        <begin position="1"/>
        <end position="118"/>
    </location>
</feature>
<dbReference type="Gene3D" id="3.40.50.720">
    <property type="entry name" value="NAD(P)-binding Rossmann-like Domain"/>
    <property type="match status" value="1"/>
</dbReference>
<dbReference type="SUPFAM" id="SSF55347">
    <property type="entry name" value="Glyceraldehyde-3-phosphate dehydrogenase-like, C-terminal domain"/>
    <property type="match status" value="1"/>
</dbReference>
<dbReference type="PANTHER" id="PTHR43377:SF1">
    <property type="entry name" value="BILIVERDIN REDUCTASE A"/>
    <property type="match status" value="1"/>
</dbReference>
<reference evidence="3 4" key="1">
    <citation type="submission" date="2019-05" db="EMBL/GenBank/DDBJ databases">
        <authorList>
            <person name="Narsing Rao M.P."/>
            <person name="Li W.J."/>
        </authorList>
    </citation>
    <scope>NUCLEOTIDE SEQUENCE [LARGE SCALE GENOMIC DNA]</scope>
    <source>
        <strain evidence="3 4">SYSU_K30003</strain>
    </source>
</reference>
<protein>
    <submittedName>
        <fullName evidence="3">Gfo/Idh/MocA family oxidoreductase</fullName>
    </submittedName>
</protein>
<accession>A0A5R9GHC2</accession>
<evidence type="ECO:0000259" key="1">
    <source>
        <dbReference type="Pfam" id="PF01408"/>
    </source>
</evidence>
<dbReference type="AlphaFoldDB" id="A0A5R9GHC2"/>
<dbReference type="RefSeq" id="WP_138195541.1">
    <property type="nucleotide sequence ID" value="NZ_VCIW01000012.1"/>
</dbReference>
<dbReference type="Pfam" id="PF22725">
    <property type="entry name" value="GFO_IDH_MocA_C3"/>
    <property type="match status" value="1"/>
</dbReference>
<dbReference type="Pfam" id="PF01408">
    <property type="entry name" value="GFO_IDH_MocA"/>
    <property type="match status" value="1"/>
</dbReference>
<gene>
    <name evidence="3" type="ORF">FE782_17545</name>
</gene>
<dbReference type="InterPro" id="IPR055170">
    <property type="entry name" value="GFO_IDH_MocA-like_dom"/>
</dbReference>
<dbReference type="EMBL" id="VCIW01000012">
    <property type="protein sequence ID" value="TLS50855.1"/>
    <property type="molecule type" value="Genomic_DNA"/>
</dbReference>
<sequence>MRVGVIGTGAMGRNHARVYASLAERCRFVGVYDMDAERAAAVAAQFGGAAFRTLPELLAQVDAVSVAVPTPAHYRVGMACVRRNVHVLMEKPITETVGQAKALIELARTNGVVLQTGHIELFNPTVQALRELLADEEIVGMELQRLRPLEPRMARSDVVSDAMIHDIYIVHHLLGKRIRHLYAAGRREDRYTQHASALLRLEDGAVVQMTASYLTDEKVRTIRVVTKRSVIAADLLTQRIRSSSLSEPGETRWIDVPDGEPLRLELLHFLEAVDRRRSPDVTGEDGLDALALANRIIRKVSVSS</sequence>
<organism evidence="3 4">
    <name type="scientific">Paenibacillus antri</name>
    <dbReference type="NCBI Taxonomy" id="2582848"/>
    <lineage>
        <taxon>Bacteria</taxon>
        <taxon>Bacillati</taxon>
        <taxon>Bacillota</taxon>
        <taxon>Bacilli</taxon>
        <taxon>Bacillales</taxon>
        <taxon>Paenibacillaceae</taxon>
        <taxon>Paenibacillus</taxon>
    </lineage>
</organism>
<evidence type="ECO:0000313" key="4">
    <source>
        <dbReference type="Proteomes" id="UP000309676"/>
    </source>
</evidence>
<evidence type="ECO:0000313" key="3">
    <source>
        <dbReference type="EMBL" id="TLS50855.1"/>
    </source>
</evidence>
<dbReference type="GO" id="GO:0000166">
    <property type="term" value="F:nucleotide binding"/>
    <property type="evidence" value="ECO:0007669"/>
    <property type="project" value="InterPro"/>
</dbReference>